<dbReference type="Proteomes" id="UP000029858">
    <property type="component" value="Unassembled WGS sequence"/>
</dbReference>
<accession>A0A099GHU5</accession>
<dbReference type="AlphaFoldDB" id="A0A099GHU5"/>
<evidence type="ECO:0000256" key="1">
    <source>
        <dbReference type="SAM" id="MobiDB-lite"/>
    </source>
</evidence>
<evidence type="ECO:0000313" key="3">
    <source>
        <dbReference type="Proteomes" id="UP000029858"/>
    </source>
</evidence>
<evidence type="ECO:0000313" key="2">
    <source>
        <dbReference type="EMBL" id="KGJ22271.1"/>
    </source>
</evidence>
<protein>
    <recommendedName>
        <fullName evidence="4">Glycosyltransferase family 2 protein</fullName>
    </recommendedName>
</protein>
<feature type="region of interest" description="Disordered" evidence="1">
    <location>
        <begin position="1"/>
        <end position="22"/>
    </location>
</feature>
<reference evidence="2 3" key="2">
    <citation type="submission" date="2014-10" db="EMBL/GenBank/DDBJ databases">
        <title>Paracoccus sanguinis sp. nov., isolated from clinical specimens of New York State patients.</title>
        <authorList>
            <person name="Mingle L.A."/>
            <person name="Cole J.A."/>
            <person name="Lapierre P."/>
            <person name="Musser K.A."/>
        </authorList>
    </citation>
    <scope>NUCLEOTIDE SEQUENCE [LARGE SCALE GENOMIC DNA]</scope>
    <source>
        <strain evidence="2 3">5503</strain>
    </source>
</reference>
<evidence type="ECO:0008006" key="4">
    <source>
        <dbReference type="Google" id="ProtNLM"/>
    </source>
</evidence>
<proteinExistence type="predicted"/>
<sequence>MRRSFRPVSRGPAGPPTGGGRVSGLGHVLLSSMRDEGPYVLEYVAHHRAIGFDRLFIASNDCRDGTDLMLDALDAAGAVTHHRSTLAPRDIPQHAAYAAMRKAHGLDRADWLMVLDADEFLDVTTGAGRVQDLTAAAGEDADIIILNPHTFGSTEDPLWHPGLVTEQFTRRAAARSAHNAPVKSLARGLGRFGAIHNHSVTGYTGAAPLTVMRGDGTRFTLPGNDPHLWRNLRRLPVADIRHGLAHYNHYAVKSLAAYCLRQLRGRGARPVSEANTRHDTLYFDRLARLRVQDTGFAARHGDRLRAEYARLLALPGVAEAQAETERRYGALIEALV</sequence>
<name>A0A099GHU5_9RHOB</name>
<dbReference type="Pfam" id="PF13704">
    <property type="entry name" value="Glyco_tranf_2_4"/>
    <property type="match status" value="1"/>
</dbReference>
<dbReference type="EMBL" id="JRKQ01000039">
    <property type="protein sequence ID" value="KGJ22271.1"/>
    <property type="molecule type" value="Genomic_DNA"/>
</dbReference>
<comment type="caution">
    <text evidence="2">The sequence shown here is derived from an EMBL/GenBank/DDBJ whole genome shotgun (WGS) entry which is preliminary data.</text>
</comment>
<reference evidence="2 3" key="1">
    <citation type="submission" date="2014-09" db="EMBL/GenBank/DDBJ databases">
        <authorList>
            <person name="McGinnis J.M."/>
            <person name="Wolfgang W.J."/>
        </authorList>
    </citation>
    <scope>NUCLEOTIDE SEQUENCE [LARGE SCALE GENOMIC DNA]</scope>
    <source>
        <strain evidence="2 3">5503</strain>
    </source>
</reference>
<organism evidence="2 3">
    <name type="scientific">Paracoccus sanguinis</name>
    <dbReference type="NCBI Taxonomy" id="1545044"/>
    <lineage>
        <taxon>Bacteria</taxon>
        <taxon>Pseudomonadati</taxon>
        <taxon>Pseudomonadota</taxon>
        <taxon>Alphaproteobacteria</taxon>
        <taxon>Rhodobacterales</taxon>
        <taxon>Paracoccaceae</taxon>
        <taxon>Paracoccus</taxon>
    </lineage>
</organism>
<gene>
    <name evidence="2" type="ORF">IX56_08930</name>
</gene>